<evidence type="ECO:0000256" key="4">
    <source>
        <dbReference type="PIRSR" id="PIRSR000097-3"/>
    </source>
</evidence>
<gene>
    <name evidence="6" type="primary">ABSGL_00661.1 scaffold 832</name>
</gene>
<dbReference type="PRINTS" id="PR00069">
    <property type="entry name" value="ALDKETRDTASE"/>
</dbReference>
<dbReference type="EMBL" id="LT550270">
    <property type="protein sequence ID" value="SAL95343.1"/>
    <property type="molecule type" value="Genomic_DNA"/>
</dbReference>
<sequence length="309" mass="34534">MTNVPSVKLTSGHTFPLIGFGTFGGVDAPHQVYEATKAALKAGYRHIDTAYVYQTEGSVGKAIKESGIPREEIFVTTKLTESHHHPDHVQTALEHSLKNLGLDYVDLYLIHWPFATEFDGFEYKGFKKTKRVDVPIIDTWRAMEKLVDAGLARSIGVSNFTIPILDDLLSQATIPPAVNQVELHPYLAQVDLVEYSKKKGIVLTAYAPLGNPGMPGKFGEKIDLLKEPLILKLAEKYNKQPGQVLLNWGVNRGYAVIPKSSNEERIKANLVYFKIDQEDIDAIIDLERDQTIRAFNPAKIMGPEFKLFD</sequence>
<keyword evidence="7" id="KW-1185">Reference proteome</keyword>
<evidence type="ECO:0000256" key="2">
    <source>
        <dbReference type="PIRSR" id="PIRSR000097-1"/>
    </source>
</evidence>
<feature type="domain" description="NADP-dependent oxidoreductase" evidence="5">
    <location>
        <begin position="18"/>
        <end position="283"/>
    </location>
</feature>
<proteinExistence type="predicted"/>
<dbReference type="FunFam" id="3.20.20.100:FF:000002">
    <property type="entry name" value="2,5-diketo-D-gluconic acid reductase A"/>
    <property type="match status" value="1"/>
</dbReference>
<accession>A0A168KSP5</accession>
<evidence type="ECO:0000313" key="7">
    <source>
        <dbReference type="Proteomes" id="UP000078561"/>
    </source>
</evidence>
<protein>
    <recommendedName>
        <fullName evidence="5">NADP-dependent oxidoreductase domain-containing protein</fullName>
    </recommendedName>
</protein>
<dbReference type="InterPro" id="IPR036812">
    <property type="entry name" value="NAD(P)_OxRdtase_dom_sf"/>
</dbReference>
<evidence type="ECO:0000256" key="1">
    <source>
        <dbReference type="ARBA" id="ARBA00023002"/>
    </source>
</evidence>
<dbReference type="Gene3D" id="3.20.20.100">
    <property type="entry name" value="NADP-dependent oxidoreductase domain"/>
    <property type="match status" value="1"/>
</dbReference>
<feature type="active site" description="Proton donor" evidence="2">
    <location>
        <position position="53"/>
    </location>
</feature>
<dbReference type="CDD" id="cd19071">
    <property type="entry name" value="AKR_AKR1-5-like"/>
    <property type="match status" value="1"/>
</dbReference>
<dbReference type="InterPro" id="IPR018170">
    <property type="entry name" value="Aldo/ket_reductase_CS"/>
</dbReference>
<organism evidence="6">
    <name type="scientific">Absidia glauca</name>
    <name type="common">Pin mould</name>
    <dbReference type="NCBI Taxonomy" id="4829"/>
    <lineage>
        <taxon>Eukaryota</taxon>
        <taxon>Fungi</taxon>
        <taxon>Fungi incertae sedis</taxon>
        <taxon>Mucoromycota</taxon>
        <taxon>Mucoromycotina</taxon>
        <taxon>Mucoromycetes</taxon>
        <taxon>Mucorales</taxon>
        <taxon>Cunninghamellaceae</taxon>
        <taxon>Absidia</taxon>
    </lineage>
</organism>
<dbReference type="OrthoDB" id="416253at2759"/>
<dbReference type="PROSITE" id="PS00798">
    <property type="entry name" value="ALDOKETO_REDUCTASE_1"/>
    <property type="match status" value="1"/>
</dbReference>
<dbReference type="GO" id="GO:0016616">
    <property type="term" value="F:oxidoreductase activity, acting on the CH-OH group of donors, NAD or NADP as acceptor"/>
    <property type="evidence" value="ECO:0007669"/>
    <property type="project" value="UniProtKB-ARBA"/>
</dbReference>
<evidence type="ECO:0000313" key="6">
    <source>
        <dbReference type="EMBL" id="SAL95343.1"/>
    </source>
</evidence>
<dbReference type="OMA" id="DTWMAME"/>
<dbReference type="InterPro" id="IPR020471">
    <property type="entry name" value="AKR"/>
</dbReference>
<reference evidence="6" key="1">
    <citation type="submission" date="2016-04" db="EMBL/GenBank/DDBJ databases">
        <authorList>
            <person name="Evans L.H."/>
            <person name="Alamgir A."/>
            <person name="Owens N."/>
            <person name="Weber N.D."/>
            <person name="Virtaneva K."/>
            <person name="Barbian K."/>
            <person name="Babar A."/>
            <person name="Rosenke K."/>
        </authorList>
    </citation>
    <scope>NUCLEOTIDE SEQUENCE [LARGE SCALE GENOMIC DNA]</scope>
    <source>
        <strain evidence="6">CBS 101.48</strain>
    </source>
</reference>
<evidence type="ECO:0000259" key="5">
    <source>
        <dbReference type="Pfam" id="PF00248"/>
    </source>
</evidence>
<dbReference type="STRING" id="4829.A0A168KSP5"/>
<dbReference type="PANTHER" id="PTHR11732">
    <property type="entry name" value="ALDO/KETO REDUCTASE"/>
    <property type="match status" value="1"/>
</dbReference>
<dbReference type="Proteomes" id="UP000078561">
    <property type="component" value="Unassembled WGS sequence"/>
</dbReference>
<dbReference type="PIRSF" id="PIRSF000097">
    <property type="entry name" value="AKR"/>
    <property type="match status" value="1"/>
</dbReference>
<dbReference type="InParanoid" id="A0A168KSP5"/>
<keyword evidence="1" id="KW-0560">Oxidoreductase</keyword>
<dbReference type="SUPFAM" id="SSF51430">
    <property type="entry name" value="NAD(P)-linked oxidoreductase"/>
    <property type="match status" value="1"/>
</dbReference>
<name>A0A168KSP5_ABSGL</name>
<evidence type="ECO:0000256" key="3">
    <source>
        <dbReference type="PIRSR" id="PIRSR000097-2"/>
    </source>
</evidence>
<feature type="site" description="Lowers pKa of active site Tyr" evidence="4">
    <location>
        <position position="78"/>
    </location>
</feature>
<dbReference type="Pfam" id="PF00248">
    <property type="entry name" value="Aldo_ket_red"/>
    <property type="match status" value="1"/>
</dbReference>
<dbReference type="InterPro" id="IPR023210">
    <property type="entry name" value="NADP_OxRdtase_dom"/>
</dbReference>
<dbReference type="AlphaFoldDB" id="A0A168KSP5"/>
<feature type="binding site" evidence="3">
    <location>
        <position position="111"/>
    </location>
    <ligand>
        <name>substrate</name>
    </ligand>
</feature>
<dbReference type="PROSITE" id="PS00062">
    <property type="entry name" value="ALDOKETO_REDUCTASE_2"/>
    <property type="match status" value="1"/>
</dbReference>